<protein>
    <submittedName>
        <fullName evidence="2">Uncharacterized protein</fullName>
    </submittedName>
</protein>
<dbReference type="OrthoDB" id="3546279at2759"/>
<organism evidence="2 3">
    <name type="scientific">Hyphodiscus hymeniophilus</name>
    <dbReference type="NCBI Taxonomy" id="353542"/>
    <lineage>
        <taxon>Eukaryota</taxon>
        <taxon>Fungi</taxon>
        <taxon>Dikarya</taxon>
        <taxon>Ascomycota</taxon>
        <taxon>Pezizomycotina</taxon>
        <taxon>Leotiomycetes</taxon>
        <taxon>Helotiales</taxon>
        <taxon>Hyphodiscaceae</taxon>
        <taxon>Hyphodiscus</taxon>
    </lineage>
</organism>
<dbReference type="PANTHER" id="PTHR47657:SF7">
    <property type="entry name" value="STEROL REGULATORY ELEMENT-BINDING PROTEIN ECM22"/>
    <property type="match status" value="1"/>
</dbReference>
<dbReference type="GO" id="GO:0000981">
    <property type="term" value="F:DNA-binding transcription factor activity, RNA polymerase II-specific"/>
    <property type="evidence" value="ECO:0007669"/>
    <property type="project" value="TreeGrafter"/>
</dbReference>
<keyword evidence="3" id="KW-1185">Reference proteome</keyword>
<feature type="compositionally biased region" description="Low complexity" evidence="1">
    <location>
        <begin position="33"/>
        <end position="45"/>
    </location>
</feature>
<dbReference type="EMBL" id="VNKQ01000011">
    <property type="protein sequence ID" value="KAG0648030.1"/>
    <property type="molecule type" value="Genomic_DNA"/>
</dbReference>
<dbReference type="PANTHER" id="PTHR47657">
    <property type="entry name" value="STEROL REGULATORY ELEMENT-BINDING PROTEIN ECM22"/>
    <property type="match status" value="1"/>
</dbReference>
<accession>A0A9P7AWD5</accession>
<dbReference type="InterPro" id="IPR021858">
    <property type="entry name" value="Fun_TF"/>
</dbReference>
<gene>
    <name evidence="2" type="ORF">D0Z07_6063</name>
</gene>
<evidence type="ECO:0000313" key="2">
    <source>
        <dbReference type="EMBL" id="KAG0648030.1"/>
    </source>
</evidence>
<evidence type="ECO:0000256" key="1">
    <source>
        <dbReference type="SAM" id="MobiDB-lite"/>
    </source>
</evidence>
<dbReference type="Pfam" id="PF11951">
    <property type="entry name" value="Fungal_trans_2"/>
    <property type="match status" value="1"/>
</dbReference>
<comment type="caution">
    <text evidence="2">The sequence shown here is derived from an EMBL/GenBank/DDBJ whole genome shotgun (WGS) entry which is preliminary data.</text>
</comment>
<feature type="region of interest" description="Disordered" evidence="1">
    <location>
        <begin position="29"/>
        <end position="50"/>
    </location>
</feature>
<name>A0A9P7AWD5_9HELO</name>
<reference evidence="2" key="1">
    <citation type="submission" date="2019-07" db="EMBL/GenBank/DDBJ databases">
        <title>Hyphodiscus hymeniophilus genome sequencing and assembly.</title>
        <authorList>
            <person name="Kramer G."/>
            <person name="Nodwell J."/>
        </authorList>
    </citation>
    <scope>NUCLEOTIDE SEQUENCE</scope>
    <source>
        <strain evidence="2">ATCC 34498</strain>
    </source>
</reference>
<dbReference type="InterPro" id="IPR052400">
    <property type="entry name" value="Zn2-C6_fungal_TF"/>
</dbReference>
<dbReference type="Proteomes" id="UP000785200">
    <property type="component" value="Unassembled WGS sequence"/>
</dbReference>
<proteinExistence type="predicted"/>
<dbReference type="AlphaFoldDB" id="A0A9P7AWD5"/>
<evidence type="ECO:0000313" key="3">
    <source>
        <dbReference type="Proteomes" id="UP000785200"/>
    </source>
</evidence>
<sequence length="375" mass="42163">MTTNYITKRPHKKSRAGCKTSQVSFEISHQLATPTGTSPTSSSSNSDEDENDYLSLTLINPMPPATMSSGNLSANDLRLMYHWSTFTYDAVGVGDHMHNVLRFVLPELAFENEFLLNGMLGIASLHRQKLLPYPGESKKETDLYRFKALSSFRKAVPSIRPDSPNYEAALVMSVLLVVLCSQDYNPEDGELTIVRWIVLYRGLYHIMMIRSYSGITDTSVFPIFTRQLTELRTDPVVPTILLKMLAMVDVSDPDYAELPFYCSILDALGMLYASLRDDGPGLNLAVRVVSWLSHGSDPFAKCAKENRPRALVILAHYLVFMKLVKGLWWYEGVADREIKAISNIVGPKYAPYMEVPVRAAEMTDIEEITNLMLSR</sequence>